<feature type="compositionally biased region" description="Acidic residues" evidence="2">
    <location>
        <begin position="52"/>
        <end position="71"/>
    </location>
</feature>
<feature type="region of interest" description="Disordered" evidence="2">
    <location>
        <begin position="52"/>
        <end position="113"/>
    </location>
</feature>
<dbReference type="InterPro" id="IPR013272">
    <property type="entry name" value="Vps72/YL1_C"/>
</dbReference>
<name>A0A165GW22_9BASI</name>
<dbReference type="PANTHER" id="PTHR13275">
    <property type="entry name" value="YL-1 PROTEIN TRANSCRIPTION FACTOR-LIKE 1"/>
    <property type="match status" value="1"/>
</dbReference>
<organism evidence="4 5">
    <name type="scientific">Calocera cornea HHB12733</name>
    <dbReference type="NCBI Taxonomy" id="1353952"/>
    <lineage>
        <taxon>Eukaryota</taxon>
        <taxon>Fungi</taxon>
        <taxon>Dikarya</taxon>
        <taxon>Basidiomycota</taxon>
        <taxon>Agaricomycotina</taxon>
        <taxon>Dacrymycetes</taxon>
        <taxon>Dacrymycetales</taxon>
        <taxon>Dacrymycetaceae</taxon>
        <taxon>Calocera</taxon>
    </lineage>
</organism>
<dbReference type="Pfam" id="PF05764">
    <property type="entry name" value="YL1"/>
    <property type="match status" value="1"/>
</dbReference>
<keyword evidence="5" id="KW-1185">Reference proteome</keyword>
<feature type="compositionally biased region" description="Basic and acidic residues" evidence="2">
    <location>
        <begin position="359"/>
        <end position="371"/>
    </location>
</feature>
<dbReference type="Pfam" id="PF08265">
    <property type="entry name" value="YL1_C"/>
    <property type="match status" value="1"/>
</dbReference>
<proteinExistence type="inferred from homology"/>
<reference evidence="4 5" key="1">
    <citation type="journal article" date="2016" name="Mol. Biol. Evol.">
        <title>Comparative Genomics of Early-Diverging Mushroom-Forming Fungi Provides Insights into the Origins of Lignocellulose Decay Capabilities.</title>
        <authorList>
            <person name="Nagy L.G."/>
            <person name="Riley R."/>
            <person name="Tritt A."/>
            <person name="Adam C."/>
            <person name="Daum C."/>
            <person name="Floudas D."/>
            <person name="Sun H."/>
            <person name="Yadav J.S."/>
            <person name="Pangilinan J."/>
            <person name="Larsson K.H."/>
            <person name="Matsuura K."/>
            <person name="Barry K."/>
            <person name="Labutti K."/>
            <person name="Kuo R."/>
            <person name="Ohm R.A."/>
            <person name="Bhattacharya S.S."/>
            <person name="Shirouzu T."/>
            <person name="Yoshinaga Y."/>
            <person name="Martin F.M."/>
            <person name="Grigoriev I.V."/>
            <person name="Hibbett D.S."/>
        </authorList>
    </citation>
    <scope>NUCLEOTIDE SEQUENCE [LARGE SCALE GENOMIC DNA]</scope>
    <source>
        <strain evidence="4 5">HHB12733</strain>
    </source>
</reference>
<dbReference type="SMART" id="SM00993">
    <property type="entry name" value="YL1_C"/>
    <property type="match status" value="1"/>
</dbReference>
<dbReference type="STRING" id="1353952.A0A165GW22"/>
<gene>
    <name evidence="4" type="ORF">CALCODRAFT_554766</name>
</gene>
<dbReference type="GO" id="GO:0005634">
    <property type="term" value="C:nucleus"/>
    <property type="evidence" value="ECO:0007669"/>
    <property type="project" value="TreeGrafter"/>
</dbReference>
<evidence type="ECO:0000256" key="2">
    <source>
        <dbReference type="SAM" id="MobiDB-lite"/>
    </source>
</evidence>
<feature type="compositionally biased region" description="Low complexity" evidence="2">
    <location>
        <begin position="393"/>
        <end position="402"/>
    </location>
</feature>
<dbReference type="EMBL" id="KV423950">
    <property type="protein sequence ID" value="KZT58561.1"/>
    <property type="molecule type" value="Genomic_DNA"/>
</dbReference>
<feature type="region of interest" description="Disordered" evidence="2">
    <location>
        <begin position="336"/>
        <end position="403"/>
    </location>
</feature>
<evidence type="ECO:0000313" key="4">
    <source>
        <dbReference type="EMBL" id="KZT58561.1"/>
    </source>
</evidence>
<evidence type="ECO:0000259" key="3">
    <source>
        <dbReference type="SMART" id="SM00993"/>
    </source>
</evidence>
<dbReference type="OrthoDB" id="78296at2759"/>
<feature type="compositionally biased region" description="Basic and acidic residues" evidence="2">
    <location>
        <begin position="72"/>
        <end position="82"/>
    </location>
</feature>
<dbReference type="AlphaFoldDB" id="A0A165GW22"/>
<feature type="domain" description="Vps72/YL1 C-terminal" evidence="3">
    <location>
        <begin position="478"/>
        <end position="507"/>
    </location>
</feature>
<comment type="similarity">
    <text evidence="1">Belongs to the VPS72/YL1 family.</text>
</comment>
<evidence type="ECO:0000313" key="5">
    <source>
        <dbReference type="Proteomes" id="UP000076842"/>
    </source>
</evidence>
<dbReference type="InParanoid" id="A0A165GW22"/>
<feature type="region of interest" description="Disordered" evidence="2">
    <location>
        <begin position="288"/>
        <end position="322"/>
    </location>
</feature>
<accession>A0A165GW22</accession>
<dbReference type="InterPro" id="IPR046757">
    <property type="entry name" value="YL1_N"/>
</dbReference>
<dbReference type="PANTHER" id="PTHR13275:SF4">
    <property type="entry name" value="VACUOLAR PROTEIN SORTING-ASSOCIATED PROTEIN 72 HOMOLOG"/>
    <property type="match status" value="1"/>
</dbReference>
<protein>
    <submittedName>
        <fullName evidence="4">YL1-domain-containing protein</fullName>
    </submittedName>
</protein>
<dbReference type="Proteomes" id="UP000076842">
    <property type="component" value="Unassembled WGS sequence"/>
</dbReference>
<evidence type="ECO:0000256" key="1">
    <source>
        <dbReference type="ARBA" id="ARBA00006832"/>
    </source>
</evidence>
<sequence>MSSPPLVVQRERRANAGNRMRALLDIEFEAEEMFAEEENDIEFISQDEEDDVFESDFVSTEDEPDEDEEAEERAVLREEKVKRAAARKKADRTTTTSLFVPKPAAKAPAEQRAKPVKRVSIALPPDTRSINILDNSYPLRRRQSARSSTRTAKLKLERKLKEDAARRASVVSRPKRPIQPRKTQDQLIADALELEERNVKSLKDFLAREEEKKRTARVVRKTVHDGGVVAFISRAEEVRIPPVQVIEPTVAPMEMLLPLPAFPSSAATQVMKLEQIAEECQATMKEQPLSLAGSGVPEPRKSPSAPQPEKPGGSPDVGESGQALPADVDVASLTTPQRADADDVEEVQPIPLAATTPHEPAERLPSPKEEVDQSVGVEVIPEATTSRSLGEPSFAVASSESASTEERFLQTRNLVALKDLIPEDLAMEEDGDNEMQKSKTKVPWTWVEEMTALFGDHVDWGSLKVVPARNRPIYRRPPMCPMTGLPAPYRDPQTGIPYANAKAYRTLQRLTDHQFVWSEGRGVYWADEREQGARGVPASWNGYVRGIMPGQRAQMKPDVDMEDAASAT</sequence>